<reference evidence="3 4" key="1">
    <citation type="journal article" date="2023" name="Mol. Phylogenet. Evol.">
        <title>Genome-scale phylogeny and comparative genomics of the fungal order Sordariales.</title>
        <authorList>
            <person name="Hensen N."/>
            <person name="Bonometti L."/>
            <person name="Westerberg I."/>
            <person name="Brannstrom I.O."/>
            <person name="Guillou S."/>
            <person name="Cros-Aarteil S."/>
            <person name="Calhoun S."/>
            <person name="Haridas S."/>
            <person name="Kuo A."/>
            <person name="Mondo S."/>
            <person name="Pangilinan J."/>
            <person name="Riley R."/>
            <person name="LaButti K."/>
            <person name="Andreopoulos B."/>
            <person name="Lipzen A."/>
            <person name="Chen C."/>
            <person name="Yan M."/>
            <person name="Daum C."/>
            <person name="Ng V."/>
            <person name="Clum A."/>
            <person name="Steindorff A."/>
            <person name="Ohm R.A."/>
            <person name="Martin F."/>
            <person name="Silar P."/>
            <person name="Natvig D.O."/>
            <person name="Lalanne C."/>
            <person name="Gautier V."/>
            <person name="Ament-Velasquez S.L."/>
            <person name="Kruys A."/>
            <person name="Hutchinson M.I."/>
            <person name="Powell A.J."/>
            <person name="Barry K."/>
            <person name="Miller A.N."/>
            <person name="Grigoriev I.V."/>
            <person name="Debuchy R."/>
            <person name="Gladieux P."/>
            <person name="Hiltunen Thoren M."/>
            <person name="Johannesson H."/>
        </authorList>
    </citation>
    <scope>NUCLEOTIDE SEQUENCE [LARGE SCALE GENOMIC DNA]</scope>
    <source>
        <strain evidence="3 4">FGSC 10403</strain>
    </source>
</reference>
<proteinExistence type="predicted"/>
<feature type="region of interest" description="Disordered" evidence="1">
    <location>
        <begin position="212"/>
        <end position="233"/>
    </location>
</feature>
<dbReference type="Pfam" id="PF22998">
    <property type="entry name" value="GNAT_LYC1-like"/>
    <property type="match status" value="1"/>
</dbReference>
<dbReference type="CDD" id="cd04301">
    <property type="entry name" value="NAT_SF"/>
    <property type="match status" value="1"/>
</dbReference>
<evidence type="ECO:0000256" key="1">
    <source>
        <dbReference type="SAM" id="MobiDB-lite"/>
    </source>
</evidence>
<name>A0AAJ0MNG9_9PEZI</name>
<protein>
    <recommendedName>
        <fullName evidence="2">LYC1 C-terminal domain-containing protein</fullName>
    </recommendedName>
</protein>
<organism evidence="3 4">
    <name type="scientific">Neurospora hispaniola</name>
    <dbReference type="NCBI Taxonomy" id="588809"/>
    <lineage>
        <taxon>Eukaryota</taxon>
        <taxon>Fungi</taxon>
        <taxon>Dikarya</taxon>
        <taxon>Ascomycota</taxon>
        <taxon>Pezizomycotina</taxon>
        <taxon>Sordariomycetes</taxon>
        <taxon>Sordariomycetidae</taxon>
        <taxon>Sordariales</taxon>
        <taxon>Sordariaceae</taxon>
        <taxon>Neurospora</taxon>
    </lineage>
</organism>
<feature type="region of interest" description="Disordered" evidence="1">
    <location>
        <begin position="149"/>
        <end position="172"/>
    </location>
</feature>
<dbReference type="GeneID" id="87871121"/>
<evidence type="ECO:0000259" key="2">
    <source>
        <dbReference type="Pfam" id="PF22998"/>
    </source>
</evidence>
<dbReference type="InterPro" id="IPR016181">
    <property type="entry name" value="Acyl_CoA_acyltransferase"/>
</dbReference>
<dbReference type="AlphaFoldDB" id="A0AAJ0MNG9"/>
<dbReference type="PANTHER" id="PTHR34815">
    <property type="entry name" value="LYSINE ACETYLTRANSFERASE"/>
    <property type="match status" value="1"/>
</dbReference>
<dbReference type="Gene3D" id="3.40.630.30">
    <property type="match status" value="1"/>
</dbReference>
<evidence type="ECO:0000313" key="4">
    <source>
        <dbReference type="Proteomes" id="UP001285908"/>
    </source>
</evidence>
<dbReference type="Proteomes" id="UP001285908">
    <property type="component" value="Unassembled WGS sequence"/>
</dbReference>
<feature type="domain" description="LYC1 C-terminal" evidence="2">
    <location>
        <begin position="226"/>
        <end position="459"/>
    </location>
</feature>
<dbReference type="InterPro" id="IPR055100">
    <property type="entry name" value="GNAT_LYC1-like"/>
</dbReference>
<gene>
    <name evidence="3" type="ORF">B0T23DRAFT_207950</name>
</gene>
<keyword evidence="4" id="KW-1185">Reference proteome</keyword>
<evidence type="ECO:0000313" key="3">
    <source>
        <dbReference type="EMBL" id="KAK3487498.1"/>
    </source>
</evidence>
<sequence>MGSTTPTTSLPSASSPSLTLTLAHEDERPKTWSLTHPMWGPALSHSEYLAREHFMTTLPLAKDGGLTHWILTDSNSPQAESSNQRPILSSCETLRKHAVAARYDPSSDRVILTEGISHGIGSVFTDPQYRGKGYANRMMQELGKRLRTWQVTDKKDRPESPPLAQDGKTLGKEEEATTTLFSVLYSDIGKSFYAKNGWKAFPSAHVSFKPIKSSSSSSSSSSKPSPFSPATPPFPPNLSPISYHTLPPLCTLDTTHLLTQTLPRLARSNPSKTHVALLPDLDCLLWHLLREDFMTQHIFQRTPSVRGAIYSCPNRNGQRVWAVWTRSYYRGLESESIEGNHMHILRFVMEGVEDLGNEESLKKVTEDPETEKYLVEAFRAILAVAQREAAEWRVQDVQMWNPSPLVSRLVEKAGIEGGYEMVERDMDSIPSLMWYGAEGMEGGRTEDVEWVANEKYGWC</sequence>
<feature type="compositionally biased region" description="Low complexity" evidence="1">
    <location>
        <begin position="212"/>
        <end position="225"/>
    </location>
</feature>
<dbReference type="PANTHER" id="PTHR34815:SF4">
    <property type="entry name" value="N-ACETYLTRANSFERASE DOMAIN-CONTAINING PROTEIN"/>
    <property type="match status" value="1"/>
</dbReference>
<dbReference type="SUPFAM" id="SSF55729">
    <property type="entry name" value="Acyl-CoA N-acyltransferases (Nat)"/>
    <property type="match status" value="1"/>
</dbReference>
<dbReference type="InterPro" id="IPR053013">
    <property type="entry name" value="LAT"/>
</dbReference>
<comment type="caution">
    <text evidence="3">The sequence shown here is derived from an EMBL/GenBank/DDBJ whole genome shotgun (WGS) entry which is preliminary data.</text>
</comment>
<accession>A0AAJ0MNG9</accession>
<dbReference type="EMBL" id="JAULSX010000007">
    <property type="protein sequence ID" value="KAK3487498.1"/>
    <property type="molecule type" value="Genomic_DNA"/>
</dbReference>
<dbReference type="RefSeq" id="XP_062689625.1">
    <property type="nucleotide sequence ID" value="XM_062833499.1"/>
</dbReference>